<keyword evidence="1" id="KW-1133">Transmembrane helix</keyword>
<evidence type="ECO:0000313" key="2">
    <source>
        <dbReference type="EMBL" id="TQM40606.1"/>
    </source>
</evidence>
<organism evidence="2 3">
    <name type="scientific">Flavobacterium branchiophilum</name>
    <dbReference type="NCBI Taxonomy" id="55197"/>
    <lineage>
        <taxon>Bacteria</taxon>
        <taxon>Pseudomonadati</taxon>
        <taxon>Bacteroidota</taxon>
        <taxon>Flavobacteriia</taxon>
        <taxon>Flavobacteriales</taxon>
        <taxon>Flavobacteriaceae</taxon>
        <taxon>Flavobacterium</taxon>
    </lineage>
</organism>
<evidence type="ECO:0000256" key="1">
    <source>
        <dbReference type="SAM" id="Phobius"/>
    </source>
</evidence>
<feature type="transmembrane region" description="Helical" evidence="1">
    <location>
        <begin position="228"/>
        <end position="245"/>
    </location>
</feature>
<protein>
    <submittedName>
        <fullName evidence="2">Uncharacterized protein</fullName>
    </submittedName>
</protein>
<dbReference type="RefSeq" id="WP_089081398.1">
    <property type="nucleotide sequence ID" value="NZ_VFPJ01000001.1"/>
</dbReference>
<comment type="caution">
    <text evidence="2">The sequence shown here is derived from an EMBL/GenBank/DDBJ whole genome shotgun (WGS) entry which is preliminary data.</text>
</comment>
<dbReference type="AlphaFoldDB" id="A0A543G3D8"/>
<evidence type="ECO:0000313" key="3">
    <source>
        <dbReference type="Proteomes" id="UP000320773"/>
    </source>
</evidence>
<keyword evidence="1" id="KW-0812">Transmembrane</keyword>
<accession>A0A543G3D8</accession>
<keyword evidence="1" id="KW-0472">Membrane</keyword>
<gene>
    <name evidence="2" type="ORF">BC670_1504</name>
</gene>
<reference evidence="2 3" key="1">
    <citation type="submission" date="2019-06" db="EMBL/GenBank/DDBJ databases">
        <title>Genomic Encyclopedia of Archaeal and Bacterial Type Strains, Phase II (KMG-II): from individual species to whole genera.</title>
        <authorList>
            <person name="Goeker M."/>
        </authorList>
    </citation>
    <scope>NUCLEOTIDE SEQUENCE [LARGE SCALE GENOMIC DNA]</scope>
    <source>
        <strain evidence="2 3">DSM 24789</strain>
    </source>
</reference>
<sequence length="253" mass="30180">MIKFHQIPTEKFKPLSHDKEYLFNLYEKIANFLAINFENGKNHKNKIAKPVRNSNDTDFYAPFPNLKPIEEIENNDSIVNDYWNFIEVVNQKIELLKQAKDENHKDWAKILTEVFNDQNNIIFSNGIEFCIVWGWQFENRNNYKPSIQSIKEPEKKLYNEEIPLSNPIKENEDITHENDSNPKNEVTEIEEQEIIEDIVKDNEEVVIEEVFEKKYSFFEFLKWFASNYWGLLLILAALIILTFLYKSIKYNTL</sequence>
<proteinExistence type="predicted"/>
<dbReference type="Proteomes" id="UP000320773">
    <property type="component" value="Unassembled WGS sequence"/>
</dbReference>
<name>A0A543G3D8_9FLAO</name>
<dbReference type="EMBL" id="VFPJ01000001">
    <property type="protein sequence ID" value="TQM40606.1"/>
    <property type="molecule type" value="Genomic_DNA"/>
</dbReference>